<dbReference type="Pfam" id="PF22970">
    <property type="entry name" value="DUF7028"/>
    <property type="match status" value="1"/>
</dbReference>
<evidence type="ECO:0000313" key="9">
    <source>
        <dbReference type="EMBL" id="KAK9057728.1"/>
    </source>
</evidence>
<dbReference type="PROSITE" id="PS50016">
    <property type="entry name" value="ZF_PHD_2"/>
    <property type="match status" value="1"/>
</dbReference>
<sequence length="700" mass="80227">MPIIKSSSSSIAPSMEFVKYQPEFNPEAIINYCSNDVLSGRSKNPDVKDLILKVKKHLSSIGWSFFFFHRNPDRRELRYRSPAGRFYYSLRTACQSLLDHQGRSKPQKHEEPEANLGKKDGSLISDNRPKKKIRMEDVENSYYEQCVVDHDPGFVEKERVEEIRVQEPETKTKTEEIDDSSSYNRPKKKIRMECIVDHDPGFVKNERIEETKVREPETKKKKEEIDGSSSYNRPKKKIRMEDVENSYFQQQTLLKSVAHSHYRRESVSAAPSSMKSSEKKNDFKPKKLIRKVEGSSTRRRCVLSLLIEKNIVSRGSKVSYCKKDGRILAKGRVYDEGIRCDCCDQFFLLSKFEAHAGSTYHRPAANIFLEDGRSIFDCQTQLQQENKVFTTTKSAKSTENVTGNDDFCAFCNDGGELVLCDSCTSSYHATCIGLTGIPNSAYWFCPSCCCRICHEGQNSNFTTEDRKDHACKIKCGQCERQFHIACVKKLGFSVSKTDSNKWLCSESCERISTGLNAISGRPIRLNINNLSWRLLKNRTDDNDTETYSKLNVALDVMHECFQPVKHHGSDNDLVEDLIFSRCSKRSNFSGFFTAILEKDDEVISVATLRVYGCKVAEIPLVATRFRHRRLGMCRILMDEIGKKLGELGVERLVLPAVPEMISTWTESFRFSVMTEPEQLNLVEYKFIDFPGTIKCQKFLK</sequence>
<dbReference type="SUPFAM" id="SSF55729">
    <property type="entry name" value="Acyl-CoA N-acyltransferases (Nat)"/>
    <property type="match status" value="1"/>
</dbReference>
<evidence type="ECO:0000259" key="8">
    <source>
        <dbReference type="PROSITE" id="PS50016"/>
    </source>
</evidence>
<feature type="region of interest" description="Disordered" evidence="7">
    <location>
        <begin position="264"/>
        <end position="283"/>
    </location>
</feature>
<dbReference type="GO" id="GO:0008270">
    <property type="term" value="F:zinc ion binding"/>
    <property type="evidence" value="ECO:0007669"/>
    <property type="project" value="UniProtKB-KW"/>
</dbReference>
<comment type="caution">
    <text evidence="9">The sequence shown here is derived from an EMBL/GenBank/DDBJ whole genome shotgun (WGS) entry which is preliminary data.</text>
</comment>
<evidence type="ECO:0000256" key="7">
    <source>
        <dbReference type="SAM" id="MobiDB-lite"/>
    </source>
</evidence>
<dbReference type="SUPFAM" id="SSF57903">
    <property type="entry name" value="FYVE/PHD zinc finger"/>
    <property type="match status" value="1"/>
</dbReference>
<dbReference type="GO" id="GO:0005634">
    <property type="term" value="C:nucleus"/>
    <property type="evidence" value="ECO:0007669"/>
    <property type="project" value="UniProtKB-SubCell"/>
</dbReference>
<dbReference type="PANTHER" id="PTHR46309:SF12">
    <property type="entry name" value="GB|AAC80581.1"/>
    <property type="match status" value="1"/>
</dbReference>
<dbReference type="CDD" id="cd04301">
    <property type="entry name" value="NAT_SF"/>
    <property type="match status" value="1"/>
</dbReference>
<dbReference type="Pfam" id="PF23209">
    <property type="entry name" value="IDM1_C"/>
    <property type="match status" value="1"/>
</dbReference>
<name>A0AAP0CQX1_9ASTR</name>
<feature type="region of interest" description="Disordered" evidence="7">
    <location>
        <begin position="213"/>
        <end position="238"/>
    </location>
</feature>
<evidence type="ECO:0000256" key="5">
    <source>
        <dbReference type="ARBA" id="ARBA00023242"/>
    </source>
</evidence>
<dbReference type="AlphaFoldDB" id="A0AAP0CQX1"/>
<keyword evidence="2" id="KW-0479">Metal-binding</keyword>
<feature type="compositionally biased region" description="Basic and acidic residues" evidence="7">
    <location>
        <begin position="107"/>
        <end position="121"/>
    </location>
</feature>
<keyword evidence="5" id="KW-0539">Nucleus</keyword>
<feature type="domain" description="PHD-type" evidence="8">
    <location>
        <begin position="405"/>
        <end position="451"/>
    </location>
</feature>
<dbReference type="EMBL" id="JBCNJP010000023">
    <property type="protein sequence ID" value="KAK9057728.1"/>
    <property type="molecule type" value="Genomic_DNA"/>
</dbReference>
<gene>
    <name evidence="9" type="ORF">SSX86_022565</name>
</gene>
<accession>A0AAP0CQX1</accession>
<dbReference type="Pfam" id="PF16135">
    <property type="entry name" value="TDBD"/>
    <property type="match status" value="1"/>
</dbReference>
<feature type="compositionally biased region" description="Basic and acidic residues" evidence="7">
    <location>
        <begin position="213"/>
        <end position="225"/>
    </location>
</feature>
<keyword evidence="4" id="KW-0862">Zinc</keyword>
<dbReference type="Proteomes" id="UP001408789">
    <property type="component" value="Unassembled WGS sequence"/>
</dbReference>
<keyword evidence="10" id="KW-1185">Reference proteome</keyword>
<protein>
    <recommendedName>
        <fullName evidence="8">PHD-type domain-containing protein</fullName>
    </recommendedName>
</protein>
<keyword evidence="3 6" id="KW-0863">Zinc-finger</keyword>
<dbReference type="InterPro" id="IPR011011">
    <property type="entry name" value="Znf_FYVE_PHD"/>
</dbReference>
<dbReference type="Gene3D" id="3.30.40.10">
    <property type="entry name" value="Zinc/RING finger domain, C3HC4 (zinc finger)"/>
    <property type="match status" value="1"/>
</dbReference>
<dbReference type="InterPro" id="IPR042163">
    <property type="entry name" value="PHF12"/>
</dbReference>
<dbReference type="Pfam" id="PF00628">
    <property type="entry name" value="PHD"/>
    <property type="match status" value="1"/>
</dbReference>
<evidence type="ECO:0000256" key="4">
    <source>
        <dbReference type="ARBA" id="ARBA00022833"/>
    </source>
</evidence>
<dbReference type="InterPro" id="IPR019787">
    <property type="entry name" value="Znf_PHD-finger"/>
</dbReference>
<reference evidence="9 10" key="1">
    <citation type="submission" date="2024-04" db="EMBL/GenBank/DDBJ databases">
        <title>The reference genome of an endangered Asteraceae, Deinandra increscens subsp. villosa, native to the Central Coast of California.</title>
        <authorList>
            <person name="Guilliams M."/>
            <person name="Hasenstab-Lehman K."/>
            <person name="Meyer R."/>
            <person name="Mcevoy S."/>
        </authorList>
    </citation>
    <scope>NUCLEOTIDE SEQUENCE [LARGE SCALE GENOMIC DNA]</scope>
    <source>
        <tissue evidence="9">Leaf</tissue>
    </source>
</reference>
<comment type="subcellular location">
    <subcellularLocation>
        <location evidence="1">Nucleus</location>
    </subcellularLocation>
</comment>
<evidence type="ECO:0000256" key="6">
    <source>
        <dbReference type="PROSITE-ProRule" id="PRU00146"/>
    </source>
</evidence>
<dbReference type="InterPro" id="IPR016181">
    <property type="entry name" value="Acyl_CoA_acyltransferase"/>
</dbReference>
<dbReference type="InterPro" id="IPR032308">
    <property type="entry name" value="TDBD"/>
</dbReference>
<dbReference type="InterPro" id="IPR013083">
    <property type="entry name" value="Znf_RING/FYVE/PHD"/>
</dbReference>
<evidence type="ECO:0000256" key="3">
    <source>
        <dbReference type="ARBA" id="ARBA00022771"/>
    </source>
</evidence>
<dbReference type="SMART" id="SM00249">
    <property type="entry name" value="PHD"/>
    <property type="match status" value="2"/>
</dbReference>
<proteinExistence type="predicted"/>
<evidence type="ECO:0000256" key="1">
    <source>
        <dbReference type="ARBA" id="ARBA00004123"/>
    </source>
</evidence>
<evidence type="ECO:0000313" key="10">
    <source>
        <dbReference type="Proteomes" id="UP001408789"/>
    </source>
</evidence>
<dbReference type="PANTHER" id="PTHR46309">
    <property type="entry name" value="PHD FINGER PROTEIN 12"/>
    <property type="match status" value="1"/>
</dbReference>
<dbReference type="GO" id="GO:0006357">
    <property type="term" value="P:regulation of transcription by RNA polymerase II"/>
    <property type="evidence" value="ECO:0007669"/>
    <property type="project" value="TreeGrafter"/>
</dbReference>
<evidence type="ECO:0000256" key="2">
    <source>
        <dbReference type="ARBA" id="ARBA00022723"/>
    </source>
</evidence>
<feature type="region of interest" description="Disordered" evidence="7">
    <location>
        <begin position="100"/>
        <end position="131"/>
    </location>
</feature>
<dbReference type="InterPro" id="IPR054292">
    <property type="entry name" value="DUF7028"/>
</dbReference>
<dbReference type="GO" id="GO:0003714">
    <property type="term" value="F:transcription corepressor activity"/>
    <property type="evidence" value="ECO:0007669"/>
    <property type="project" value="InterPro"/>
</dbReference>
<organism evidence="9 10">
    <name type="scientific">Deinandra increscens subsp. villosa</name>
    <dbReference type="NCBI Taxonomy" id="3103831"/>
    <lineage>
        <taxon>Eukaryota</taxon>
        <taxon>Viridiplantae</taxon>
        <taxon>Streptophyta</taxon>
        <taxon>Embryophyta</taxon>
        <taxon>Tracheophyta</taxon>
        <taxon>Spermatophyta</taxon>
        <taxon>Magnoliopsida</taxon>
        <taxon>eudicotyledons</taxon>
        <taxon>Gunneridae</taxon>
        <taxon>Pentapetalae</taxon>
        <taxon>asterids</taxon>
        <taxon>campanulids</taxon>
        <taxon>Asterales</taxon>
        <taxon>Asteraceae</taxon>
        <taxon>Asteroideae</taxon>
        <taxon>Heliantheae alliance</taxon>
        <taxon>Madieae</taxon>
        <taxon>Madiinae</taxon>
        <taxon>Deinandra</taxon>
    </lineage>
</organism>
<dbReference type="InterPro" id="IPR056511">
    <property type="entry name" value="IDM1_C"/>
</dbReference>
<dbReference type="InterPro" id="IPR001965">
    <property type="entry name" value="Znf_PHD"/>
</dbReference>